<dbReference type="EMBL" id="JAVDSD010000023">
    <property type="protein sequence ID" value="MDR6610520.1"/>
    <property type="molecule type" value="Genomic_DNA"/>
</dbReference>
<organism evidence="1 2">
    <name type="scientific">Pseudomonas synxantha</name>
    <dbReference type="NCBI Taxonomy" id="47883"/>
    <lineage>
        <taxon>Bacteria</taxon>
        <taxon>Pseudomonadati</taxon>
        <taxon>Pseudomonadota</taxon>
        <taxon>Gammaproteobacteria</taxon>
        <taxon>Pseudomonadales</taxon>
        <taxon>Pseudomonadaceae</taxon>
        <taxon>Pseudomonas</taxon>
    </lineage>
</organism>
<sequence>MWASRLTEKPSLCLALAGSVFFFVARGLSERRSAPLHFSHRRLLGLLLNPTEACPPRHRFLASDGTQILVLRLNSMLFFKEFI</sequence>
<reference evidence="1" key="1">
    <citation type="submission" date="2023-07" db="EMBL/GenBank/DDBJ databases">
        <title>Sorghum-associated microbial communities from plants grown in Nebraska, USA.</title>
        <authorList>
            <person name="Schachtman D."/>
        </authorList>
    </citation>
    <scope>NUCLEOTIDE SEQUENCE</scope>
    <source>
        <strain evidence="1">BE46</strain>
    </source>
</reference>
<name>A0ACC6JVV3_9PSED</name>
<evidence type="ECO:0000313" key="1">
    <source>
        <dbReference type="EMBL" id="MDR6610520.1"/>
    </source>
</evidence>
<accession>A0ACC6JVV3</accession>
<dbReference type="Proteomes" id="UP001259420">
    <property type="component" value="Unassembled WGS sequence"/>
</dbReference>
<proteinExistence type="predicted"/>
<comment type="caution">
    <text evidence="1">The sequence shown here is derived from an EMBL/GenBank/DDBJ whole genome shotgun (WGS) entry which is preliminary data.</text>
</comment>
<gene>
    <name evidence="1" type="ORF">J2X87_005630</name>
</gene>
<keyword evidence="2" id="KW-1185">Reference proteome</keyword>
<protein>
    <submittedName>
        <fullName evidence="1">Uncharacterized protein</fullName>
    </submittedName>
</protein>
<evidence type="ECO:0000313" key="2">
    <source>
        <dbReference type="Proteomes" id="UP001259420"/>
    </source>
</evidence>